<dbReference type="RefSeq" id="WP_165613696.1">
    <property type="nucleotide sequence ID" value="NZ_FOOX01000026.1"/>
</dbReference>
<proteinExistence type="predicted"/>
<organism evidence="2 3">
    <name type="scientific">Desulfotruncus arcticus DSM 17038</name>
    <dbReference type="NCBI Taxonomy" id="1121424"/>
    <lineage>
        <taxon>Bacteria</taxon>
        <taxon>Bacillati</taxon>
        <taxon>Bacillota</taxon>
        <taxon>Clostridia</taxon>
        <taxon>Eubacteriales</taxon>
        <taxon>Desulfallaceae</taxon>
        <taxon>Desulfotruncus</taxon>
    </lineage>
</organism>
<reference evidence="3" key="1">
    <citation type="submission" date="2016-10" db="EMBL/GenBank/DDBJ databases">
        <authorList>
            <person name="Varghese N."/>
            <person name="Submissions S."/>
        </authorList>
    </citation>
    <scope>NUCLEOTIDE SEQUENCE [LARGE SCALE GENOMIC DNA]</scope>
    <source>
        <strain evidence="3">DSM 17038</strain>
    </source>
</reference>
<dbReference type="GO" id="GO:0006313">
    <property type="term" value="P:DNA transposition"/>
    <property type="evidence" value="ECO:0007669"/>
    <property type="project" value="InterPro"/>
</dbReference>
<dbReference type="GO" id="GO:0003677">
    <property type="term" value="F:DNA binding"/>
    <property type="evidence" value="ECO:0007669"/>
    <property type="project" value="InterPro"/>
</dbReference>
<dbReference type="Pfam" id="PF01609">
    <property type="entry name" value="DDE_Tnp_1"/>
    <property type="match status" value="1"/>
</dbReference>
<dbReference type="GO" id="GO:0004803">
    <property type="term" value="F:transposase activity"/>
    <property type="evidence" value="ECO:0007669"/>
    <property type="project" value="InterPro"/>
</dbReference>
<evidence type="ECO:0000313" key="3">
    <source>
        <dbReference type="Proteomes" id="UP000199337"/>
    </source>
</evidence>
<name>A0A1I2ZC58_9FIRM</name>
<evidence type="ECO:0000259" key="1">
    <source>
        <dbReference type="Pfam" id="PF01609"/>
    </source>
</evidence>
<dbReference type="SUPFAM" id="SSF53098">
    <property type="entry name" value="Ribonuclease H-like"/>
    <property type="match status" value="1"/>
</dbReference>
<dbReference type="AlphaFoldDB" id="A0A1I2ZC58"/>
<dbReference type="STRING" id="341036.SAMN05660649_04876"/>
<protein>
    <submittedName>
        <fullName evidence="2">Transposase DDE domain-containing protein</fullName>
    </submittedName>
</protein>
<sequence>QSIKKLKKHLKKWSLDSKGWHLTDRDKTYDIAQIDEETYKDKCFFKERWIKENGLEQKLIVTYSIKYKNYQRQIRNSQIERAQKLLDSNPTKISKNNQNDYKRFIKKTSYTSDGEIADNESYALNNETIVAEEAYDGFYAVCTNLEGSAQEIIRINQRRWEIEECFRIMKSEFKARPVYLSREDRIKAHFTTCFMSLIIYRLLEKKLGNKFSCSEIINGLKEMNFYEIKGEGYIPTYTRTEFTDALHESFGFRTDYEIIKKTLMKQFFSITKK</sequence>
<feature type="domain" description="Transposase IS4-like" evidence="1">
    <location>
        <begin position="61"/>
        <end position="198"/>
    </location>
</feature>
<evidence type="ECO:0000313" key="2">
    <source>
        <dbReference type="EMBL" id="SFH35448.1"/>
    </source>
</evidence>
<dbReference type="InterPro" id="IPR012337">
    <property type="entry name" value="RNaseH-like_sf"/>
</dbReference>
<gene>
    <name evidence="2" type="ORF">SAMN05660649_04876</name>
</gene>
<dbReference type="EMBL" id="FOOX01000026">
    <property type="protein sequence ID" value="SFH35448.1"/>
    <property type="molecule type" value="Genomic_DNA"/>
</dbReference>
<keyword evidence="3" id="KW-1185">Reference proteome</keyword>
<dbReference type="InterPro" id="IPR002559">
    <property type="entry name" value="Transposase_11"/>
</dbReference>
<accession>A0A1I2ZC58</accession>
<dbReference type="Proteomes" id="UP000199337">
    <property type="component" value="Unassembled WGS sequence"/>
</dbReference>
<feature type="non-terminal residue" evidence="2">
    <location>
        <position position="1"/>
    </location>
</feature>